<dbReference type="CDD" id="cd00170">
    <property type="entry name" value="SEC14"/>
    <property type="match status" value="1"/>
</dbReference>
<dbReference type="InterPro" id="IPR051026">
    <property type="entry name" value="PI/PC_transfer"/>
</dbReference>
<dbReference type="InterPro" id="IPR011074">
    <property type="entry name" value="CRAL/TRIO_N_dom"/>
</dbReference>
<dbReference type="InterPro" id="IPR036865">
    <property type="entry name" value="CRAL-TRIO_dom_sf"/>
</dbReference>
<dbReference type="SUPFAM" id="SSF52087">
    <property type="entry name" value="CRAL/TRIO domain"/>
    <property type="match status" value="1"/>
</dbReference>
<name>D8PZF3_SCHCM</name>
<dbReference type="Proteomes" id="UP000007431">
    <property type="component" value="Unassembled WGS sequence"/>
</dbReference>
<dbReference type="PANTHER" id="PTHR45657">
    <property type="entry name" value="CRAL-TRIO DOMAIN-CONTAINING PROTEIN YKL091C-RELATED"/>
    <property type="match status" value="1"/>
</dbReference>
<dbReference type="Pfam" id="PF00650">
    <property type="entry name" value="CRAL_TRIO"/>
    <property type="match status" value="1"/>
</dbReference>
<dbReference type="InterPro" id="IPR001251">
    <property type="entry name" value="CRAL-TRIO_dom"/>
</dbReference>
<protein>
    <recommendedName>
        <fullName evidence="2">CRAL-TRIO domain-containing protein</fullName>
    </recommendedName>
</protein>
<dbReference type="HOGENOM" id="CLU_014001_4_0_1"/>
<dbReference type="SMART" id="SM00516">
    <property type="entry name" value="SEC14"/>
    <property type="match status" value="1"/>
</dbReference>
<dbReference type="InterPro" id="IPR036273">
    <property type="entry name" value="CRAL/TRIO_N_dom_sf"/>
</dbReference>
<accession>D8PZF3</accession>
<dbReference type="Pfam" id="PF03765">
    <property type="entry name" value="CRAL_TRIO_N"/>
    <property type="match status" value="1"/>
</dbReference>
<gene>
    <name evidence="3" type="ORF">SCHCODRAFT_66525</name>
</gene>
<dbReference type="EMBL" id="GL377304">
    <property type="protein sequence ID" value="EFI99428.1"/>
    <property type="molecule type" value="Genomic_DNA"/>
</dbReference>
<dbReference type="PANTHER" id="PTHR45657:SF3">
    <property type="entry name" value="TRANSPORTER, PUTATIVE (AFU_ORTHOLOGUE AFUA_5G09260)-RELATED"/>
    <property type="match status" value="1"/>
</dbReference>
<dbReference type="Gene3D" id="1.10.8.20">
    <property type="entry name" value="N-terminal domain of phosphatidylinositol transfer protein sec14p"/>
    <property type="match status" value="1"/>
</dbReference>
<feature type="region of interest" description="Disordered" evidence="1">
    <location>
        <begin position="1"/>
        <end position="21"/>
    </location>
</feature>
<dbReference type="InParanoid" id="D8PZF3"/>
<dbReference type="STRING" id="578458.D8PZF3"/>
<dbReference type="VEuPathDB" id="FungiDB:SCHCODRAFT_02614573"/>
<feature type="domain" description="CRAL-TRIO" evidence="2">
    <location>
        <begin position="109"/>
        <end position="287"/>
    </location>
</feature>
<organism evidence="4">
    <name type="scientific">Schizophyllum commune (strain H4-8 / FGSC 9210)</name>
    <name type="common">Split gill fungus</name>
    <dbReference type="NCBI Taxonomy" id="578458"/>
    <lineage>
        <taxon>Eukaryota</taxon>
        <taxon>Fungi</taxon>
        <taxon>Dikarya</taxon>
        <taxon>Basidiomycota</taxon>
        <taxon>Agaricomycotina</taxon>
        <taxon>Agaricomycetes</taxon>
        <taxon>Agaricomycetidae</taxon>
        <taxon>Agaricales</taxon>
        <taxon>Schizophyllaceae</taxon>
        <taxon>Schizophyllum</taxon>
    </lineage>
</organism>
<evidence type="ECO:0000313" key="4">
    <source>
        <dbReference type="Proteomes" id="UP000007431"/>
    </source>
</evidence>
<dbReference type="OMA" id="DWRKAND"/>
<reference evidence="3 4" key="1">
    <citation type="journal article" date="2010" name="Nat. Biotechnol.">
        <title>Genome sequence of the model mushroom Schizophyllum commune.</title>
        <authorList>
            <person name="Ohm R.A."/>
            <person name="de Jong J.F."/>
            <person name="Lugones L.G."/>
            <person name="Aerts A."/>
            <person name="Kothe E."/>
            <person name="Stajich J.E."/>
            <person name="de Vries R.P."/>
            <person name="Record E."/>
            <person name="Levasseur A."/>
            <person name="Baker S.E."/>
            <person name="Bartholomew K.A."/>
            <person name="Coutinho P.M."/>
            <person name="Erdmann S."/>
            <person name="Fowler T.J."/>
            <person name="Gathman A.C."/>
            <person name="Lombard V."/>
            <person name="Henrissat B."/>
            <person name="Knabe N."/>
            <person name="Kuees U."/>
            <person name="Lilly W.W."/>
            <person name="Lindquist E."/>
            <person name="Lucas S."/>
            <person name="Magnuson J.K."/>
            <person name="Piumi F."/>
            <person name="Raudaskoski M."/>
            <person name="Salamov A."/>
            <person name="Schmutz J."/>
            <person name="Schwarze F.W.M.R."/>
            <person name="vanKuyk P.A."/>
            <person name="Horton J.S."/>
            <person name="Grigoriev I.V."/>
            <person name="Woesten H.A.B."/>
        </authorList>
    </citation>
    <scope>NUCLEOTIDE SEQUENCE [LARGE SCALE GENOMIC DNA]</scope>
    <source>
        <strain evidence="4">H4-8 / FGSC 9210</strain>
    </source>
</reference>
<dbReference type="PROSITE" id="PS50191">
    <property type="entry name" value="CRAL_TRIO"/>
    <property type="match status" value="1"/>
</dbReference>
<dbReference type="GeneID" id="9586319"/>
<dbReference type="SUPFAM" id="SSF46938">
    <property type="entry name" value="CRAL/TRIO N-terminal domain"/>
    <property type="match status" value="1"/>
</dbReference>
<sequence length="338" mass="38384">MSWFSSRRSSAESHDVPGQSRLEHHQILAGRLGHLNESQQAAFAKFKADLESAKLYTPGEEPSHDDSTLLRFLRARKFDPKAAQKQFAATEEWRKENDVDRLYATFDPEEFEAAKHFYPRWTGRRDKTGHPVYVFHLASLQATQKELNAVPPERRYQRIVALWEFMRQFALPLCNSLPRDNNADICAVTSIIDLADVSFSSMWSLRHHLQEASGLATAHYPECMHSTIVVNSPSFFPTIWGWIKAWFDEGTRLKVHVLGRDPGPTLRELIDADNLPKAYGGNLEFTFKDDPVLDEPARSAIGDKVPKGPVVFKDGKLWRPRVEEGGKVVRDAMEGATV</sequence>
<dbReference type="AlphaFoldDB" id="D8PZF3"/>
<dbReference type="SMART" id="SM01100">
    <property type="entry name" value="CRAL_TRIO_N"/>
    <property type="match status" value="1"/>
</dbReference>
<proteinExistence type="predicted"/>
<keyword evidence="4" id="KW-1185">Reference proteome</keyword>
<feature type="compositionally biased region" description="Basic and acidic residues" evidence="1">
    <location>
        <begin position="9"/>
        <end position="21"/>
    </location>
</feature>
<dbReference type="KEGG" id="scm:SCHCO_02614573"/>
<evidence type="ECO:0000256" key="1">
    <source>
        <dbReference type="SAM" id="MobiDB-lite"/>
    </source>
</evidence>
<evidence type="ECO:0000313" key="3">
    <source>
        <dbReference type="EMBL" id="EFI99428.1"/>
    </source>
</evidence>
<dbReference type="OrthoDB" id="30289at2759"/>
<dbReference type="Gene3D" id="3.40.525.10">
    <property type="entry name" value="CRAL-TRIO lipid binding domain"/>
    <property type="match status" value="1"/>
</dbReference>
<evidence type="ECO:0000259" key="2">
    <source>
        <dbReference type="PROSITE" id="PS50191"/>
    </source>
</evidence>
<dbReference type="RefSeq" id="XP_003034331.1">
    <property type="nucleotide sequence ID" value="XM_003034285.1"/>
</dbReference>
<dbReference type="eggNOG" id="KOG1471">
    <property type="taxonomic scope" value="Eukaryota"/>
</dbReference>